<sequence>MRASKIVMSQKNGISVDAARQINCKVCALHSLRENDKQSLQSQVAVNQIAIYNVNASNTLGTCRSGRIPET</sequence>
<name>S4PJA7_9NEOP</name>
<dbReference type="EMBL" id="GAIX01005055">
    <property type="protein sequence ID" value="JAA87505.1"/>
    <property type="molecule type" value="Transcribed_RNA"/>
</dbReference>
<proteinExistence type="predicted"/>
<reference evidence="1" key="2">
    <citation type="submission" date="2013-05" db="EMBL/GenBank/DDBJ databases">
        <authorList>
            <person name="Carter J.-M."/>
            <person name="Baker S.C."/>
            <person name="Pink R."/>
            <person name="Carter D.R.F."/>
            <person name="Collins A."/>
            <person name="Tomlin J."/>
            <person name="Gibbs M."/>
            <person name="Breuker C.J."/>
        </authorList>
    </citation>
    <scope>NUCLEOTIDE SEQUENCE</scope>
    <source>
        <tissue evidence="1">Ovary</tissue>
    </source>
</reference>
<protein>
    <submittedName>
        <fullName evidence="1">Uncharacterized protein</fullName>
    </submittedName>
</protein>
<reference evidence="1" key="1">
    <citation type="journal article" date="2013" name="BMC Genomics">
        <title>Unscrambling butterfly oogenesis.</title>
        <authorList>
            <person name="Carter J.M."/>
            <person name="Baker S.C."/>
            <person name="Pink R."/>
            <person name="Carter D.R."/>
            <person name="Collins A."/>
            <person name="Tomlin J."/>
            <person name="Gibbs M."/>
            <person name="Breuker C.J."/>
        </authorList>
    </citation>
    <scope>NUCLEOTIDE SEQUENCE</scope>
    <source>
        <tissue evidence="1">Ovary</tissue>
    </source>
</reference>
<evidence type="ECO:0000313" key="1">
    <source>
        <dbReference type="EMBL" id="JAA87505.1"/>
    </source>
</evidence>
<dbReference type="AlphaFoldDB" id="S4PJA7"/>
<organism evidence="1">
    <name type="scientific">Pararge aegeria</name>
    <name type="common">speckled wood butterfly</name>
    <dbReference type="NCBI Taxonomy" id="116150"/>
    <lineage>
        <taxon>Eukaryota</taxon>
        <taxon>Metazoa</taxon>
        <taxon>Ecdysozoa</taxon>
        <taxon>Arthropoda</taxon>
        <taxon>Hexapoda</taxon>
        <taxon>Insecta</taxon>
        <taxon>Pterygota</taxon>
        <taxon>Neoptera</taxon>
        <taxon>Endopterygota</taxon>
        <taxon>Lepidoptera</taxon>
        <taxon>Glossata</taxon>
        <taxon>Ditrysia</taxon>
        <taxon>Papilionoidea</taxon>
        <taxon>Nymphalidae</taxon>
        <taxon>Satyrinae</taxon>
        <taxon>Satyrini</taxon>
        <taxon>Parargina</taxon>
        <taxon>Pararge</taxon>
    </lineage>
</organism>
<accession>S4PJA7</accession>